<dbReference type="AlphaFoldDB" id="A0A4R2QQN3"/>
<comment type="caution">
    <text evidence="2">The sequence shown here is derived from an EMBL/GenBank/DDBJ whole genome shotgun (WGS) entry which is preliminary data.</text>
</comment>
<feature type="domain" description="Methyltransferase" evidence="1">
    <location>
        <begin position="2"/>
        <end position="99"/>
    </location>
</feature>
<proteinExistence type="predicted"/>
<dbReference type="InterPro" id="IPR029063">
    <property type="entry name" value="SAM-dependent_MTases_sf"/>
</dbReference>
<keyword evidence="2" id="KW-0808">Transferase</keyword>
<keyword evidence="2" id="KW-0489">Methyltransferase</keyword>
<dbReference type="Gene3D" id="3.40.50.150">
    <property type="entry name" value="Vaccinia Virus protein VP39"/>
    <property type="match status" value="1"/>
</dbReference>
<dbReference type="InterPro" id="IPR041698">
    <property type="entry name" value="Methyltransf_25"/>
</dbReference>
<dbReference type="EMBL" id="SLXQ01000009">
    <property type="protein sequence ID" value="TCP49351.1"/>
    <property type="molecule type" value="Genomic_DNA"/>
</dbReference>
<protein>
    <submittedName>
        <fullName evidence="2">Phospholipid N-methyltransferase</fullName>
    </submittedName>
</protein>
<dbReference type="CDD" id="cd02440">
    <property type="entry name" value="AdoMet_MTases"/>
    <property type="match status" value="1"/>
</dbReference>
<evidence type="ECO:0000259" key="1">
    <source>
        <dbReference type="Pfam" id="PF13649"/>
    </source>
</evidence>
<dbReference type="GO" id="GO:0032259">
    <property type="term" value="P:methylation"/>
    <property type="evidence" value="ECO:0007669"/>
    <property type="project" value="UniProtKB-KW"/>
</dbReference>
<keyword evidence="3" id="KW-1185">Reference proteome</keyword>
<evidence type="ECO:0000313" key="2">
    <source>
        <dbReference type="EMBL" id="TCP49351.1"/>
    </source>
</evidence>
<sequence>MVELGPGTGATSAAIEQQLPAGGRHLGVECDPGLAAYLRRSQHRMEVVQGDAAELGQLLAEQGVDKVDVIISGLPWALFPLEQQNQILTQITEVLRPDGVFTSFAYLHALPTARAKQFRASLQARFEEVLITSPVWRNAPPALTYVCRRPITD</sequence>
<name>A0A4R2QQN3_9PSEU</name>
<gene>
    <name evidence="2" type="ORF">EV191_109173</name>
</gene>
<dbReference type="GO" id="GO:0008168">
    <property type="term" value="F:methyltransferase activity"/>
    <property type="evidence" value="ECO:0007669"/>
    <property type="project" value="UniProtKB-KW"/>
</dbReference>
<dbReference type="Pfam" id="PF13649">
    <property type="entry name" value="Methyltransf_25"/>
    <property type="match status" value="1"/>
</dbReference>
<organism evidence="2 3">
    <name type="scientific">Tamaricihabitans halophyticus</name>
    <dbReference type="NCBI Taxonomy" id="1262583"/>
    <lineage>
        <taxon>Bacteria</taxon>
        <taxon>Bacillati</taxon>
        <taxon>Actinomycetota</taxon>
        <taxon>Actinomycetes</taxon>
        <taxon>Pseudonocardiales</taxon>
        <taxon>Pseudonocardiaceae</taxon>
        <taxon>Tamaricihabitans</taxon>
    </lineage>
</organism>
<dbReference type="Proteomes" id="UP000294911">
    <property type="component" value="Unassembled WGS sequence"/>
</dbReference>
<evidence type="ECO:0000313" key="3">
    <source>
        <dbReference type="Proteomes" id="UP000294911"/>
    </source>
</evidence>
<accession>A0A4R2QQN3</accession>
<reference evidence="2 3" key="1">
    <citation type="submission" date="2019-03" db="EMBL/GenBank/DDBJ databases">
        <title>Genomic Encyclopedia of Type Strains, Phase IV (KMG-IV): sequencing the most valuable type-strain genomes for metagenomic binning, comparative biology and taxonomic classification.</title>
        <authorList>
            <person name="Goeker M."/>
        </authorList>
    </citation>
    <scope>NUCLEOTIDE SEQUENCE [LARGE SCALE GENOMIC DNA]</scope>
    <source>
        <strain evidence="2 3">DSM 45765</strain>
    </source>
</reference>
<dbReference type="SUPFAM" id="SSF53335">
    <property type="entry name" value="S-adenosyl-L-methionine-dependent methyltransferases"/>
    <property type="match status" value="1"/>
</dbReference>